<dbReference type="GO" id="GO:0016787">
    <property type="term" value="F:hydrolase activity"/>
    <property type="evidence" value="ECO:0007669"/>
    <property type="project" value="UniProtKB-KW"/>
</dbReference>
<keyword evidence="9" id="KW-0067">ATP-binding</keyword>
<dbReference type="GO" id="GO:0005730">
    <property type="term" value="C:nucleolus"/>
    <property type="evidence" value="ECO:0007669"/>
    <property type="project" value="UniProtKB-SubCell"/>
</dbReference>
<feature type="compositionally biased region" description="Low complexity" evidence="12">
    <location>
        <begin position="652"/>
        <end position="677"/>
    </location>
</feature>
<keyword evidence="6" id="KW-0547">Nucleotide-binding</keyword>
<feature type="compositionally biased region" description="Gly residues" evidence="12">
    <location>
        <begin position="615"/>
        <end position="628"/>
    </location>
</feature>
<evidence type="ECO:0000256" key="12">
    <source>
        <dbReference type="SAM" id="MobiDB-lite"/>
    </source>
</evidence>
<dbReference type="Gene3D" id="3.30.70.2280">
    <property type="match status" value="1"/>
</dbReference>
<dbReference type="PANTHER" id="PTHR47959:SF19">
    <property type="entry name" value="NUCLEOLAR RNA HELICASE 2-A"/>
    <property type="match status" value="1"/>
</dbReference>
<dbReference type="GO" id="GO:0003724">
    <property type="term" value="F:RNA helicase activity"/>
    <property type="evidence" value="ECO:0007669"/>
    <property type="project" value="UniProtKB-EC"/>
</dbReference>
<accession>A0A6P8HV40</accession>
<dbReference type="RefSeq" id="XP_031556545.1">
    <property type="nucleotide sequence ID" value="XM_031700685.1"/>
</dbReference>
<dbReference type="Gene3D" id="3.40.50.300">
    <property type="entry name" value="P-loop containing nucleotide triphosphate hydrolases"/>
    <property type="match status" value="2"/>
</dbReference>
<dbReference type="SUPFAM" id="SSF52540">
    <property type="entry name" value="P-loop containing nucleoside triphosphate hydrolases"/>
    <property type="match status" value="1"/>
</dbReference>
<evidence type="ECO:0000256" key="10">
    <source>
        <dbReference type="ARBA" id="ARBA00022884"/>
    </source>
</evidence>
<dbReference type="PROSITE" id="PS51192">
    <property type="entry name" value="HELICASE_ATP_BIND_1"/>
    <property type="match status" value="1"/>
</dbReference>
<dbReference type="FunCoup" id="A0A6P8HV40">
    <property type="interactions" value="2982"/>
</dbReference>
<dbReference type="SMART" id="SM00490">
    <property type="entry name" value="HELICc"/>
    <property type="match status" value="1"/>
</dbReference>
<dbReference type="SUPFAM" id="SSF54928">
    <property type="entry name" value="RNA-binding domain, RBD"/>
    <property type="match status" value="1"/>
</dbReference>
<feature type="region of interest" description="Disordered" evidence="12">
    <location>
        <begin position="605"/>
        <end position="677"/>
    </location>
</feature>
<evidence type="ECO:0000256" key="2">
    <source>
        <dbReference type="ARBA" id="ARBA00004604"/>
    </source>
</evidence>
<feature type="domain" description="Helicase ATP-binding" evidence="13">
    <location>
        <begin position="107"/>
        <end position="286"/>
    </location>
</feature>
<evidence type="ECO:0000256" key="9">
    <source>
        <dbReference type="ARBA" id="ARBA00022840"/>
    </source>
</evidence>
<evidence type="ECO:0000256" key="3">
    <source>
        <dbReference type="ARBA" id="ARBA00006517"/>
    </source>
</evidence>
<dbReference type="GeneID" id="116293283"/>
<reference evidence="16" key="1">
    <citation type="submission" date="2025-08" db="UniProtKB">
        <authorList>
            <consortium name="RefSeq"/>
        </authorList>
    </citation>
    <scope>IDENTIFICATION</scope>
    <source>
        <tissue evidence="16">Tentacle</tissue>
    </source>
</reference>
<keyword evidence="5" id="KW-0963">Cytoplasm</keyword>
<evidence type="ECO:0000256" key="6">
    <source>
        <dbReference type="ARBA" id="ARBA00022741"/>
    </source>
</evidence>
<evidence type="ECO:0000259" key="13">
    <source>
        <dbReference type="PROSITE" id="PS51192"/>
    </source>
</evidence>
<dbReference type="InterPro" id="IPR050079">
    <property type="entry name" value="DEAD_box_RNA_helicase"/>
</dbReference>
<dbReference type="InterPro" id="IPR011545">
    <property type="entry name" value="DEAD/DEAH_box_helicase_dom"/>
</dbReference>
<dbReference type="InterPro" id="IPR012562">
    <property type="entry name" value="GUCT"/>
</dbReference>
<dbReference type="InterPro" id="IPR035979">
    <property type="entry name" value="RBD_domain_sf"/>
</dbReference>
<dbReference type="CDD" id="cd12937">
    <property type="entry name" value="GUCT_RH7_like"/>
    <property type="match status" value="1"/>
</dbReference>
<dbReference type="CDD" id="cd18787">
    <property type="entry name" value="SF2_C_DEAD"/>
    <property type="match status" value="1"/>
</dbReference>
<feature type="compositionally biased region" description="Basic residues" evidence="12">
    <location>
        <begin position="1"/>
        <end position="15"/>
    </location>
</feature>
<dbReference type="GO" id="GO:0005829">
    <property type="term" value="C:cytosol"/>
    <property type="evidence" value="ECO:0007669"/>
    <property type="project" value="TreeGrafter"/>
</dbReference>
<feature type="compositionally biased region" description="Basic and acidic residues" evidence="12">
    <location>
        <begin position="16"/>
        <end position="46"/>
    </location>
</feature>
<protein>
    <recommendedName>
        <fullName evidence="4">RNA helicase</fullName>
        <ecNumber evidence="4">3.6.4.13</ecNumber>
    </recommendedName>
</protein>
<evidence type="ECO:0000313" key="15">
    <source>
        <dbReference type="Proteomes" id="UP000515163"/>
    </source>
</evidence>
<dbReference type="SMART" id="SM00487">
    <property type="entry name" value="DEXDc"/>
    <property type="match status" value="1"/>
</dbReference>
<keyword evidence="10" id="KW-0694">RNA-binding</keyword>
<dbReference type="InterPro" id="IPR027417">
    <property type="entry name" value="P-loop_NTPase"/>
</dbReference>
<organism evidence="15 16">
    <name type="scientific">Actinia tenebrosa</name>
    <name type="common">Australian red waratah sea anemone</name>
    <dbReference type="NCBI Taxonomy" id="6105"/>
    <lineage>
        <taxon>Eukaryota</taxon>
        <taxon>Metazoa</taxon>
        <taxon>Cnidaria</taxon>
        <taxon>Anthozoa</taxon>
        <taxon>Hexacorallia</taxon>
        <taxon>Actiniaria</taxon>
        <taxon>Actiniidae</taxon>
        <taxon>Actinia</taxon>
    </lineage>
</organism>
<dbReference type="EC" id="3.6.4.13" evidence="4"/>
<dbReference type="InterPro" id="IPR014001">
    <property type="entry name" value="Helicase_ATP-bd"/>
</dbReference>
<keyword evidence="11" id="KW-0539">Nucleus</keyword>
<comment type="subcellular location">
    <subcellularLocation>
        <location evidence="1">Cytoplasm</location>
    </subcellularLocation>
    <subcellularLocation>
        <location evidence="2">Nucleus</location>
        <location evidence="2">Nucleolus</location>
    </subcellularLocation>
</comment>
<dbReference type="FunFam" id="3.40.50.300:FF:001168">
    <property type="entry name" value="nucleolar RNA helicase 2"/>
    <property type="match status" value="1"/>
</dbReference>
<evidence type="ECO:0000256" key="7">
    <source>
        <dbReference type="ARBA" id="ARBA00022801"/>
    </source>
</evidence>
<evidence type="ECO:0000256" key="11">
    <source>
        <dbReference type="ARBA" id="ARBA00023242"/>
    </source>
</evidence>
<evidence type="ECO:0000256" key="5">
    <source>
        <dbReference type="ARBA" id="ARBA00022490"/>
    </source>
</evidence>
<dbReference type="KEGG" id="aten:116293283"/>
<comment type="similarity">
    <text evidence="3">Belongs to the DEAD box helicase family. DDX21/DDX50 subfamily.</text>
</comment>
<feature type="domain" description="Helicase C-terminal" evidence="14">
    <location>
        <begin position="319"/>
        <end position="499"/>
    </location>
</feature>
<dbReference type="InterPro" id="IPR001650">
    <property type="entry name" value="Helicase_C-like"/>
</dbReference>
<name>A0A6P8HV40_ACTTE</name>
<dbReference type="Proteomes" id="UP000515163">
    <property type="component" value="Unplaced"/>
</dbReference>
<dbReference type="InterPro" id="IPR059027">
    <property type="entry name" value="DD_DDX21-DDX50"/>
</dbReference>
<keyword evidence="8" id="KW-0347">Helicase</keyword>
<dbReference type="PROSITE" id="PS51194">
    <property type="entry name" value="HELICASE_CTER"/>
    <property type="match status" value="1"/>
</dbReference>
<dbReference type="Pfam" id="PF00271">
    <property type="entry name" value="Helicase_C"/>
    <property type="match status" value="1"/>
</dbReference>
<feature type="region of interest" description="Disordered" evidence="12">
    <location>
        <begin position="1"/>
        <end position="66"/>
    </location>
</feature>
<dbReference type="Pfam" id="PF26142">
    <property type="entry name" value="DD_DDX21-DDX50"/>
    <property type="match status" value="1"/>
</dbReference>
<evidence type="ECO:0000313" key="16">
    <source>
        <dbReference type="RefSeq" id="XP_031556545.1"/>
    </source>
</evidence>
<dbReference type="Pfam" id="PF00270">
    <property type="entry name" value="DEAD"/>
    <property type="match status" value="1"/>
</dbReference>
<keyword evidence="15" id="KW-1185">Reference proteome</keyword>
<keyword evidence="7" id="KW-0378">Hydrolase</keyword>
<evidence type="ECO:0000256" key="8">
    <source>
        <dbReference type="ARBA" id="ARBA00022806"/>
    </source>
</evidence>
<dbReference type="AlphaFoldDB" id="A0A6P8HV40"/>
<dbReference type="InParanoid" id="A0A6P8HV40"/>
<evidence type="ECO:0000259" key="14">
    <source>
        <dbReference type="PROSITE" id="PS51194"/>
    </source>
</evidence>
<dbReference type="GO" id="GO:0005524">
    <property type="term" value="F:ATP binding"/>
    <property type="evidence" value="ECO:0007669"/>
    <property type="project" value="UniProtKB-KW"/>
</dbReference>
<dbReference type="Pfam" id="PF08152">
    <property type="entry name" value="GUCT"/>
    <property type="match status" value="1"/>
</dbReference>
<dbReference type="GO" id="GO:0003723">
    <property type="term" value="F:RNA binding"/>
    <property type="evidence" value="ECO:0007669"/>
    <property type="project" value="UniProtKB-KW"/>
</dbReference>
<evidence type="ECO:0000256" key="1">
    <source>
        <dbReference type="ARBA" id="ARBA00004496"/>
    </source>
</evidence>
<dbReference type="OrthoDB" id="4255at2759"/>
<gene>
    <name evidence="16" type="primary">LOC116293283</name>
</gene>
<feature type="compositionally biased region" description="Polar residues" evidence="12">
    <location>
        <begin position="629"/>
        <end position="651"/>
    </location>
</feature>
<evidence type="ECO:0000256" key="4">
    <source>
        <dbReference type="ARBA" id="ARBA00012552"/>
    </source>
</evidence>
<proteinExistence type="inferred from homology"/>
<sequence length="677" mass="76455">MAERKDKKKSKKDKKEKKESKDASKYSLKEEKKEKKKRKLEEHSSEESDSVAPKKKKAKEESLDEGVEISVAQREGNFAKFRISPKTILTLEDRGITYLFPIQAHTYDYIYDGHDVIGKARTGTGKTLSFALPLMEKLQLNKLDKTRGRPPKVLVMAPTRELAKQVGKEFEDLKSELNVYCIYGGMPYDPQEYAIKNGLDVLVGTPGRILDFMRQGTLDLSKLQHVILDEVDRMLDMGFSDSVEEILAGSFVKEREDKPQTLLFSATLPPWAATTAAKYMKKDRKLVDLIGHDKLKTAVTVKHMAIKCHYTARASTIGDVVQVYCGAHGRTVIFAETKKDVNELALNSSLKQETQVLHGDIPQKQREITLKSFREGKFRCLVATDVAARGLDIPEIDLVVQCEPPKDVDAYIHRSGRTGRAHREGICIVFYKPQQESLLQHVERKAGIKFTRIGAPQPSDIIKASAEDARRFLEQIPSDVLEHFQEAAEKLIKEKGAVEAVAAALAQISGTTEIKSRSLLSSQEGYTTYIMTCDLAEPVRSTGYMWRIIENNLPPEVKPEVRGMRLISDKKGVVFDVPRKLDNLIKESWTDRRGTTLHRATKLPELLESTQSSSGGYGQGGYGQGGSWGNRQYNGNRQYGNGRQYNDRSQGYNNRYNDQNNSNRNFNRSFNGFRSYR</sequence>
<dbReference type="PANTHER" id="PTHR47959">
    <property type="entry name" value="ATP-DEPENDENT RNA HELICASE RHLE-RELATED"/>
    <property type="match status" value="1"/>
</dbReference>